<gene>
    <name evidence="12 13" type="primary">flhB</name>
    <name evidence="13" type="ORF">H8Z76_03375</name>
</gene>
<evidence type="ECO:0000256" key="10">
    <source>
        <dbReference type="ARBA" id="ARBA00023136"/>
    </source>
</evidence>
<keyword evidence="11 12" id="KW-1006">Bacterial flagellum protein export</keyword>
<evidence type="ECO:0000256" key="4">
    <source>
        <dbReference type="ARBA" id="ARBA00022448"/>
    </source>
</evidence>
<dbReference type="SUPFAM" id="SSF160544">
    <property type="entry name" value="EscU C-terminal domain-like"/>
    <property type="match status" value="1"/>
</dbReference>
<dbReference type="EMBL" id="JACOQH010000002">
    <property type="protein sequence ID" value="MBC5753076.1"/>
    <property type="molecule type" value="Genomic_DNA"/>
</dbReference>
<keyword evidence="13" id="KW-0969">Cilium</keyword>
<reference evidence="13 14" key="1">
    <citation type="submission" date="2020-08" db="EMBL/GenBank/DDBJ databases">
        <title>Genome public.</title>
        <authorList>
            <person name="Liu C."/>
            <person name="Sun Q."/>
        </authorList>
    </citation>
    <scope>NUCLEOTIDE SEQUENCE [LARGE SCALE GENOMIC DNA]</scope>
    <source>
        <strain evidence="13 14">BX0805</strain>
    </source>
</reference>
<proteinExistence type="inferred from homology"/>
<keyword evidence="13" id="KW-0966">Cell projection</keyword>
<dbReference type="InterPro" id="IPR006136">
    <property type="entry name" value="FlhB"/>
</dbReference>
<dbReference type="Pfam" id="PF01312">
    <property type="entry name" value="Bac_export_2"/>
    <property type="match status" value="1"/>
</dbReference>
<keyword evidence="7 12" id="KW-1005">Bacterial flagellum biogenesis</keyword>
<dbReference type="InterPro" id="IPR029025">
    <property type="entry name" value="T3SS_substrate_exporter_C"/>
</dbReference>
<keyword evidence="13" id="KW-0282">Flagellum</keyword>
<feature type="transmembrane region" description="Helical" evidence="12">
    <location>
        <begin position="204"/>
        <end position="233"/>
    </location>
</feature>
<evidence type="ECO:0000256" key="2">
    <source>
        <dbReference type="ARBA" id="ARBA00010690"/>
    </source>
</evidence>
<evidence type="ECO:0000256" key="9">
    <source>
        <dbReference type="ARBA" id="ARBA00022989"/>
    </source>
</evidence>
<dbReference type="PRINTS" id="PR00950">
    <property type="entry name" value="TYPE3IMSPROT"/>
</dbReference>
<keyword evidence="9 12" id="KW-1133">Transmembrane helix</keyword>
<dbReference type="InterPro" id="IPR006135">
    <property type="entry name" value="T3SS_substrate_exporter"/>
</dbReference>
<comment type="caution">
    <text evidence="13">The sequence shown here is derived from an EMBL/GenBank/DDBJ whole genome shotgun (WGS) entry which is preliminary data.</text>
</comment>
<evidence type="ECO:0000313" key="14">
    <source>
        <dbReference type="Proteomes" id="UP000621540"/>
    </source>
</evidence>
<feature type="transmembrane region" description="Helical" evidence="12">
    <location>
        <begin position="52"/>
        <end position="70"/>
    </location>
</feature>
<evidence type="ECO:0000256" key="8">
    <source>
        <dbReference type="ARBA" id="ARBA00022927"/>
    </source>
</evidence>
<dbReference type="PANTHER" id="PTHR30531:SF12">
    <property type="entry name" value="FLAGELLAR BIOSYNTHETIC PROTEIN FLHB"/>
    <property type="match status" value="1"/>
</dbReference>
<feature type="transmembrane region" description="Helical" evidence="12">
    <location>
        <begin position="114"/>
        <end position="136"/>
    </location>
</feature>
<dbReference type="PANTHER" id="PTHR30531">
    <property type="entry name" value="FLAGELLAR BIOSYNTHETIC PROTEIN FLHB"/>
    <property type="match status" value="1"/>
</dbReference>
<evidence type="ECO:0000256" key="1">
    <source>
        <dbReference type="ARBA" id="ARBA00004651"/>
    </source>
</evidence>
<evidence type="ECO:0000313" key="13">
    <source>
        <dbReference type="EMBL" id="MBC5753076.1"/>
    </source>
</evidence>
<evidence type="ECO:0000256" key="11">
    <source>
        <dbReference type="ARBA" id="ARBA00023225"/>
    </source>
</evidence>
<keyword evidence="4 12" id="KW-0813">Transport</keyword>
<evidence type="ECO:0000256" key="7">
    <source>
        <dbReference type="ARBA" id="ARBA00022795"/>
    </source>
</evidence>
<comment type="subcellular location">
    <subcellularLocation>
        <location evidence="1">Cell membrane</location>
        <topology evidence="1">Multi-pass membrane protein</topology>
    </subcellularLocation>
</comment>
<keyword evidence="6 12" id="KW-0812">Transmembrane</keyword>
<evidence type="ECO:0000256" key="3">
    <source>
        <dbReference type="ARBA" id="ARBA00021622"/>
    </source>
</evidence>
<protein>
    <recommendedName>
        <fullName evidence="3 12">Flagellar biosynthetic protein FlhB</fullName>
    </recommendedName>
</protein>
<name>A0ABR7I809_9FIRM</name>
<evidence type="ECO:0000256" key="5">
    <source>
        <dbReference type="ARBA" id="ARBA00022475"/>
    </source>
</evidence>
<dbReference type="Proteomes" id="UP000621540">
    <property type="component" value="Unassembled WGS sequence"/>
</dbReference>
<keyword evidence="10 12" id="KW-0472">Membrane</keyword>
<comment type="similarity">
    <text evidence="2 12">Belongs to the type III secretion exporter family.</text>
</comment>
<keyword evidence="8 12" id="KW-0653">Protein transport</keyword>
<feature type="transmembrane region" description="Helical" evidence="12">
    <location>
        <begin position="164"/>
        <end position="184"/>
    </location>
</feature>
<sequence length="375" mass="42332">MEKEKRLLLTYDLQRFAKDGPGGEKTEPATAKKLTDARKEGKVAKSREISSAVDLIVLFLILKLFMSFVYDNFFGTFSVFYNKIPDVINDSIGGITLRTVSALLHEMLLFMLKIMAPFLLIGLIVSLAFGIVQVGWKVTAKPLQPNLSKFNPISGFKRIFSKDALFELVKSIVKIALIAIVAYQCIKGNENNLFVLYDIPLLQAIILCGNIILNTGLKISLVYLIVGLADWIYQKVKFKNDMKMTKQEVKDEYKNTEGDPQIKGRQRQRMREASQRRMMQDVPKADVVITNPTHLAVALKYDAEQAKAPVVLAKGEDYLAQKIKEKARECHIEIVENKPLARMLYANVDIGAEIPPELYQAVAEVLAMVYNLKNR</sequence>
<dbReference type="Gene3D" id="6.10.250.2080">
    <property type="match status" value="1"/>
</dbReference>
<evidence type="ECO:0000256" key="12">
    <source>
        <dbReference type="RuleBase" id="RU364091"/>
    </source>
</evidence>
<organism evidence="13 14">
    <name type="scientific">Roseburia yibonii</name>
    <dbReference type="NCBI Taxonomy" id="2763063"/>
    <lineage>
        <taxon>Bacteria</taxon>
        <taxon>Bacillati</taxon>
        <taxon>Bacillota</taxon>
        <taxon>Clostridia</taxon>
        <taxon>Lachnospirales</taxon>
        <taxon>Lachnospiraceae</taxon>
        <taxon>Roseburia</taxon>
    </lineage>
</organism>
<comment type="function">
    <text evidence="12">Required for formation of the rod structure in the basal body of the flagellar apparatus. Together with FliI and FliH, may constitute the export apparatus of flagellin.</text>
</comment>
<dbReference type="NCBIfam" id="TIGR00328">
    <property type="entry name" value="flhB"/>
    <property type="match status" value="1"/>
</dbReference>
<keyword evidence="5 12" id="KW-1003">Cell membrane</keyword>
<dbReference type="Gene3D" id="3.40.1690.10">
    <property type="entry name" value="secretion proteins EscU"/>
    <property type="match status" value="1"/>
</dbReference>
<evidence type="ECO:0000256" key="6">
    <source>
        <dbReference type="ARBA" id="ARBA00022692"/>
    </source>
</evidence>
<dbReference type="RefSeq" id="WP_147618132.1">
    <property type="nucleotide sequence ID" value="NZ_JACOQH010000002.1"/>
</dbReference>
<accession>A0ABR7I809</accession>
<keyword evidence="14" id="KW-1185">Reference proteome</keyword>